<evidence type="ECO:0000259" key="9">
    <source>
        <dbReference type="PROSITE" id="PS50929"/>
    </source>
</evidence>
<dbReference type="InterPro" id="IPR011527">
    <property type="entry name" value="ABC1_TM_dom"/>
</dbReference>
<comment type="subcellular location">
    <subcellularLocation>
        <location evidence="1">Cell membrane</location>
        <topology evidence="1">Multi-pass membrane protein</topology>
    </subcellularLocation>
</comment>
<feature type="transmembrane region" description="Helical" evidence="7">
    <location>
        <begin position="133"/>
        <end position="151"/>
    </location>
</feature>
<evidence type="ECO:0000256" key="6">
    <source>
        <dbReference type="ARBA" id="ARBA00023136"/>
    </source>
</evidence>
<dbReference type="InterPro" id="IPR017871">
    <property type="entry name" value="ABC_transporter-like_CS"/>
</dbReference>
<feature type="domain" description="ABC transmembrane type-1" evidence="9">
    <location>
        <begin position="17"/>
        <end position="298"/>
    </location>
</feature>
<keyword evidence="3" id="KW-0547">Nucleotide-binding</keyword>
<dbReference type="PROSITE" id="PS50929">
    <property type="entry name" value="ABC_TM1F"/>
    <property type="match status" value="1"/>
</dbReference>
<dbReference type="InterPro" id="IPR036640">
    <property type="entry name" value="ABC1_TM_sf"/>
</dbReference>
<dbReference type="EMBL" id="JAROBZ020000002">
    <property type="protein sequence ID" value="MFB3169812.1"/>
    <property type="molecule type" value="Genomic_DNA"/>
</dbReference>
<dbReference type="PANTHER" id="PTHR43394:SF1">
    <property type="entry name" value="ATP-BINDING CASSETTE SUB-FAMILY B MEMBER 10, MITOCHONDRIAL"/>
    <property type="match status" value="1"/>
</dbReference>
<keyword evidence="4 10" id="KW-0067">ATP-binding</keyword>
<keyword evidence="2 7" id="KW-0812">Transmembrane</keyword>
<keyword evidence="5 7" id="KW-1133">Transmembrane helix</keyword>
<dbReference type="Proteomes" id="UP001241748">
    <property type="component" value="Unassembled WGS sequence"/>
</dbReference>
<name>A0ABV4YY97_9BACI</name>
<feature type="transmembrane region" description="Helical" evidence="7">
    <location>
        <begin position="278"/>
        <end position="297"/>
    </location>
</feature>
<dbReference type="SUPFAM" id="SSF52540">
    <property type="entry name" value="P-loop containing nucleoside triphosphate hydrolases"/>
    <property type="match status" value="1"/>
</dbReference>
<evidence type="ECO:0000256" key="1">
    <source>
        <dbReference type="ARBA" id="ARBA00004651"/>
    </source>
</evidence>
<evidence type="ECO:0000256" key="2">
    <source>
        <dbReference type="ARBA" id="ARBA00022692"/>
    </source>
</evidence>
<proteinExistence type="predicted"/>
<keyword evidence="11" id="KW-1185">Reference proteome</keyword>
<evidence type="ECO:0000313" key="11">
    <source>
        <dbReference type="Proteomes" id="UP001241748"/>
    </source>
</evidence>
<sequence>MGFLAKYIKKYWKSFSLAVLFLTFEAISDLLMPTIMAKIIDVGVAGRDIGYVLKMGGLMLLITLFGAIAASTRSILASIVSQSFGSELRSDLYKKIQTLSFKNIDRFERASLITRLTNDVTQVQVFANGLMRIFVKSPLLAIGGLIMATHLNLHLSVVLVVVVPVVALFIILNLKLGFPMFSKVQKALDRVNGVMREYLSGVRVVKAFNRFDVEVNKFEKTNEEFKQQSVSATRLMAVFSPAIMLTVNLGIVAVLWIGGYGVTNGNVQVGHIIAFINYMTQILFSLMMISMVFNMFVRAKTSAVRIGEVFSEEVDLTWEEGQNPAPVEKGSIEFSNVSFSYEGTSGEPVLKNINLSILPGETVGIIGSTGSGKSTLVGLIPRFYDVSAGCIKVDGEDIHLVDPKRLREKIAFVPQKTILFTGSVEENIKWGKEDATTEEIIKAAEIAGAHDFISASPEGYQTRIGQGGVNFSGGQKQRLSIARALIKNPEILILDDSTSAVDVTTEVRIKEGLKKYANGLTCLLIAQRITSIIDADKIVVMDHGEIVRIGKHEELLRDCRVYQEIYQSQVGKEVAL</sequence>
<keyword evidence="6 7" id="KW-0472">Membrane</keyword>
<feature type="transmembrane region" description="Helical" evidence="7">
    <location>
        <begin position="52"/>
        <end position="70"/>
    </location>
</feature>
<dbReference type="RefSeq" id="WP_306074412.1">
    <property type="nucleotide sequence ID" value="NZ_JAROBZ020000002.1"/>
</dbReference>
<dbReference type="Gene3D" id="3.40.50.300">
    <property type="entry name" value="P-loop containing nucleotide triphosphate hydrolases"/>
    <property type="match status" value="1"/>
</dbReference>
<evidence type="ECO:0000259" key="8">
    <source>
        <dbReference type="PROSITE" id="PS50893"/>
    </source>
</evidence>
<dbReference type="GO" id="GO:0005524">
    <property type="term" value="F:ATP binding"/>
    <property type="evidence" value="ECO:0007669"/>
    <property type="project" value="UniProtKB-KW"/>
</dbReference>
<dbReference type="PROSITE" id="PS50893">
    <property type="entry name" value="ABC_TRANSPORTER_2"/>
    <property type="match status" value="1"/>
</dbReference>
<evidence type="ECO:0000256" key="5">
    <source>
        <dbReference type="ARBA" id="ARBA00022989"/>
    </source>
</evidence>
<feature type="transmembrane region" description="Helical" evidence="7">
    <location>
        <begin position="157"/>
        <end position="176"/>
    </location>
</feature>
<dbReference type="InterPro" id="IPR027417">
    <property type="entry name" value="P-loop_NTPase"/>
</dbReference>
<dbReference type="Pfam" id="PF00664">
    <property type="entry name" value="ABC_membrane"/>
    <property type="match status" value="1"/>
</dbReference>
<evidence type="ECO:0000256" key="7">
    <source>
        <dbReference type="SAM" id="Phobius"/>
    </source>
</evidence>
<gene>
    <name evidence="10" type="ORF">P5G62_022170</name>
</gene>
<evidence type="ECO:0000313" key="10">
    <source>
        <dbReference type="EMBL" id="MFB3169812.1"/>
    </source>
</evidence>
<feature type="transmembrane region" description="Helical" evidence="7">
    <location>
        <begin position="235"/>
        <end position="258"/>
    </location>
</feature>
<dbReference type="Pfam" id="PF00005">
    <property type="entry name" value="ABC_tran"/>
    <property type="match status" value="1"/>
</dbReference>
<dbReference type="InterPro" id="IPR039421">
    <property type="entry name" value="Type_1_exporter"/>
</dbReference>
<dbReference type="PROSITE" id="PS00211">
    <property type="entry name" value="ABC_TRANSPORTER_1"/>
    <property type="match status" value="1"/>
</dbReference>
<dbReference type="PANTHER" id="PTHR43394">
    <property type="entry name" value="ATP-DEPENDENT PERMEASE MDL1, MITOCHONDRIAL"/>
    <property type="match status" value="1"/>
</dbReference>
<evidence type="ECO:0000256" key="3">
    <source>
        <dbReference type="ARBA" id="ARBA00022741"/>
    </source>
</evidence>
<comment type="caution">
    <text evidence="10">The sequence shown here is derived from an EMBL/GenBank/DDBJ whole genome shotgun (WGS) entry which is preliminary data.</text>
</comment>
<dbReference type="CDD" id="cd18548">
    <property type="entry name" value="ABC_6TM_Tm287_like"/>
    <property type="match status" value="1"/>
</dbReference>
<dbReference type="Gene3D" id="1.20.1560.10">
    <property type="entry name" value="ABC transporter type 1, transmembrane domain"/>
    <property type="match status" value="1"/>
</dbReference>
<dbReference type="SMART" id="SM00382">
    <property type="entry name" value="AAA"/>
    <property type="match status" value="1"/>
</dbReference>
<dbReference type="SUPFAM" id="SSF90123">
    <property type="entry name" value="ABC transporter transmembrane region"/>
    <property type="match status" value="1"/>
</dbReference>
<protein>
    <submittedName>
        <fullName evidence="10">ABC transporter ATP-binding protein</fullName>
    </submittedName>
</protein>
<accession>A0ABV4YY97</accession>
<reference evidence="10 11" key="1">
    <citation type="submission" date="2024-05" db="EMBL/GenBank/DDBJ databases">
        <authorList>
            <person name="Venkateswaran K."/>
        </authorList>
    </citation>
    <scope>NUCLEOTIDE SEQUENCE [LARGE SCALE GENOMIC DNA]</scope>
    <source>
        <strain evidence="10 11">179-C4-2-HS</strain>
    </source>
</reference>
<dbReference type="InterPro" id="IPR003593">
    <property type="entry name" value="AAA+_ATPase"/>
</dbReference>
<feature type="domain" description="ABC transporter" evidence="8">
    <location>
        <begin position="332"/>
        <end position="568"/>
    </location>
</feature>
<dbReference type="InterPro" id="IPR003439">
    <property type="entry name" value="ABC_transporter-like_ATP-bd"/>
</dbReference>
<organism evidence="10 11">
    <name type="scientific">Neobacillus driksii</name>
    <dbReference type="NCBI Taxonomy" id="3035913"/>
    <lineage>
        <taxon>Bacteria</taxon>
        <taxon>Bacillati</taxon>
        <taxon>Bacillota</taxon>
        <taxon>Bacilli</taxon>
        <taxon>Bacillales</taxon>
        <taxon>Bacillaceae</taxon>
        <taxon>Neobacillus</taxon>
    </lineage>
</organism>
<evidence type="ECO:0000256" key="4">
    <source>
        <dbReference type="ARBA" id="ARBA00022840"/>
    </source>
</evidence>